<feature type="compositionally biased region" description="Low complexity" evidence="1">
    <location>
        <begin position="90"/>
        <end position="104"/>
    </location>
</feature>
<evidence type="ECO:0000256" key="1">
    <source>
        <dbReference type="SAM" id="MobiDB-lite"/>
    </source>
</evidence>
<gene>
    <name evidence="2" type="ORF">g.103756</name>
</gene>
<dbReference type="AlphaFoldDB" id="A0A2S2NEF1"/>
<accession>A0A2S2NEF1</accession>
<name>A0A2S2NEF1_SCHGA</name>
<protein>
    <submittedName>
        <fullName evidence="2">Uncharacterized protein</fullName>
    </submittedName>
</protein>
<reference evidence="2" key="1">
    <citation type="submission" date="2018-04" db="EMBL/GenBank/DDBJ databases">
        <title>Transcriptome of Schizaphis graminum biotype I.</title>
        <authorList>
            <person name="Scully E.D."/>
            <person name="Geib S.M."/>
            <person name="Palmer N.A."/>
            <person name="Koch K."/>
            <person name="Bradshaw J."/>
            <person name="Heng-Moss T."/>
            <person name="Sarath G."/>
        </authorList>
    </citation>
    <scope>NUCLEOTIDE SEQUENCE</scope>
</reference>
<evidence type="ECO:0000313" key="2">
    <source>
        <dbReference type="EMBL" id="MBY15604.1"/>
    </source>
</evidence>
<feature type="region of interest" description="Disordered" evidence="1">
    <location>
        <begin position="75"/>
        <end position="104"/>
    </location>
</feature>
<sequence>MSQRSQSDDEENTVEKTQEEYVLEMLQYFHVCNSIINHDYGNSAANRVNEQWRYTLDACRPPYLPLGEVGPEVDLDVLPPLPPLPKENKNGSSRKNSNNNNKQK</sequence>
<dbReference type="EMBL" id="GGMR01002985">
    <property type="protein sequence ID" value="MBY15604.1"/>
    <property type="molecule type" value="Transcribed_RNA"/>
</dbReference>
<proteinExistence type="predicted"/>
<organism evidence="2">
    <name type="scientific">Schizaphis graminum</name>
    <name type="common">Green bug aphid</name>
    <dbReference type="NCBI Taxonomy" id="13262"/>
    <lineage>
        <taxon>Eukaryota</taxon>
        <taxon>Metazoa</taxon>
        <taxon>Ecdysozoa</taxon>
        <taxon>Arthropoda</taxon>
        <taxon>Hexapoda</taxon>
        <taxon>Insecta</taxon>
        <taxon>Pterygota</taxon>
        <taxon>Neoptera</taxon>
        <taxon>Paraneoptera</taxon>
        <taxon>Hemiptera</taxon>
        <taxon>Sternorrhyncha</taxon>
        <taxon>Aphidomorpha</taxon>
        <taxon>Aphidoidea</taxon>
        <taxon>Aphididae</taxon>
        <taxon>Aphidini</taxon>
        <taxon>Schizaphis</taxon>
    </lineage>
</organism>